<sequence>MAPTTTREDRTPSNRPTKRSKSPVHRTINDSNPSNRHGLSAPPSLSSPAFPPIPMTEEIQAQLDTNVVDRASALPEDDRQVAGTLPLPIPIPIAGSASLRLPQTPTRRHTIAVTHKPSRLSPSIDSSHSSSDEVEILPFQPKEGHEAPESTEPGIQSGILQTGTLTPWLKGKSKGPERVSTSNSSTGSSNMDWTPSPSPLLRQRPTSPRAGSASIIKDRFTEDVSESNLGVEDDTVEQANEEVENAIHLEEEDEVVELATLASVRIEDNLTLENLSPKQKQYVLAIQLICQNHFGQYETEIFHRISCSNAQKLPISSAELIRTTININRAANSQSMIPADDVALDFLKKGHDTLAQLITNPFTYDVTSEDIFSSKWDTRTPKTGHIFYMRQLIYENWTEFKEDINAYAVGFPAKLPWCINVLMLAGASEVELQDTVDQVLAVQNVAGSLSLSSFLDPSIIKELPLRSIGHRKRFFIYYAGLTGTTTAQGRLEDDKDLTQRHYNNFLSTSAKKPISMAFRDHSSVRDVESYRDNSWSGNVEKHMISVLGLSLNEELGGWSTDYTPPKDVLEMYQSGVRAIGFLPYLDPQVPEKILSGVRNVLLAGQQYFMQRHLESDTIKPPIGEIPLRHTISAASTIGTVQGRSLVVTLADDTPQEQFFGRIAGPWAHNAGRALQTERHYLHLVDPSVQLNGDLDSEVIRQKYGGFIDVFSTSLPNRLWSEAVFFASSCIRKINPYVLITWSALNAHLVWKENGMKSVYGGDRNADVYRLNPIKPGELTPKQLIDQIGKSGLIHYGPNADDLALSIARPHPGGLKYDPQLGVVRHHLWFLVFLRTQLLVLVTRSYLGKDERELSLSPRYEQLIKIRERFEEVSQSIGLTQKMEEAKTKLLQIQTPIASLRQANVMSNRDQAATSRGQTSNGGMRTAPNGEERDKQMKEIIRTYKDHIARHAPYDTSKVCPQGMTVGSDEWCSWFQSLAPNRLLYVLLNTYGKTPQAMVNARTNREEFGVRAGAASAARSAQSRQERRDISVDAEHHQTFNLESKILEHIGTVSECTKWNMLHESYKVGKCTHCGLWELSGRNRNAYHLCTVGEGSLNPETTKRKFTMELFAPLHRVVFLHELLQVPGITEAHLDSIPNIKTVNVKSILEKHRISLPYPVDQDASIWVNKTDSNAYHQLIAALHVYHLQFTTVPSSLSMGVPSKAKESAIATKGTTSFFEWLRNMPHDRNVPRIATCGATYETCDIIRVQPPAAWYQHSCSRGGSMSNEPLKTERIINDWLDIPSFMVSRILVEHYLQPFPRPVWEMRWDSKVPYVHSTRRK</sequence>
<feature type="compositionally biased region" description="Low complexity" evidence="1">
    <location>
        <begin position="119"/>
        <end position="129"/>
    </location>
</feature>
<feature type="compositionally biased region" description="Basic and acidic residues" evidence="1">
    <location>
        <begin position="1"/>
        <end position="12"/>
    </location>
</feature>
<evidence type="ECO:0000313" key="3">
    <source>
        <dbReference type="EMBL" id="WVW80804.1"/>
    </source>
</evidence>
<protein>
    <submittedName>
        <fullName evidence="2">Uncharacterized protein</fullName>
    </submittedName>
</protein>
<dbReference type="EMBL" id="CP144541">
    <property type="protein sequence ID" value="WVW80804.1"/>
    <property type="molecule type" value="Genomic_DNA"/>
</dbReference>
<keyword evidence="4" id="KW-1185">Reference proteome</keyword>
<dbReference type="RefSeq" id="XP_019051041.1">
    <property type="nucleotide sequence ID" value="XM_019188163.1"/>
</dbReference>
<evidence type="ECO:0000313" key="2">
    <source>
        <dbReference type="EMBL" id="OCF29971.1"/>
    </source>
</evidence>
<dbReference type="KEGG" id="kbi:30205885"/>
<dbReference type="STRING" id="1296100.A0A1B9GG76"/>
<feature type="compositionally biased region" description="Low complexity" evidence="1">
    <location>
        <begin position="39"/>
        <end position="48"/>
    </location>
</feature>
<gene>
    <name evidence="2" type="ORF">I302_01486</name>
    <name evidence="3" type="ORF">I302_102792</name>
</gene>
<dbReference type="GeneID" id="30205885"/>
<organism evidence="2">
    <name type="scientific">Kwoniella bestiolae CBS 10118</name>
    <dbReference type="NCBI Taxonomy" id="1296100"/>
    <lineage>
        <taxon>Eukaryota</taxon>
        <taxon>Fungi</taxon>
        <taxon>Dikarya</taxon>
        <taxon>Basidiomycota</taxon>
        <taxon>Agaricomycotina</taxon>
        <taxon>Tremellomycetes</taxon>
        <taxon>Tremellales</taxon>
        <taxon>Cryptococcaceae</taxon>
        <taxon>Kwoniella</taxon>
    </lineage>
</organism>
<evidence type="ECO:0000313" key="4">
    <source>
        <dbReference type="Proteomes" id="UP000092730"/>
    </source>
</evidence>
<dbReference type="Proteomes" id="UP000092730">
    <property type="component" value="Chromosome 1"/>
</dbReference>
<feature type="compositionally biased region" description="Polar residues" evidence="1">
    <location>
        <begin position="904"/>
        <end position="922"/>
    </location>
</feature>
<reference evidence="3" key="2">
    <citation type="submission" date="2013-07" db="EMBL/GenBank/DDBJ databases">
        <authorList>
            <consortium name="The Broad Institute Genome Sequencing Platform"/>
            <person name="Cuomo C."/>
            <person name="Litvintseva A."/>
            <person name="Chen Y."/>
            <person name="Heitman J."/>
            <person name="Sun S."/>
            <person name="Springer D."/>
            <person name="Dromer F."/>
            <person name="Young S.K."/>
            <person name="Zeng Q."/>
            <person name="Gargeya S."/>
            <person name="Fitzgerald M."/>
            <person name="Abouelleil A."/>
            <person name="Alvarado L."/>
            <person name="Berlin A.M."/>
            <person name="Chapman S.B."/>
            <person name="Dewar J."/>
            <person name="Goldberg J."/>
            <person name="Griggs A."/>
            <person name="Gujja S."/>
            <person name="Hansen M."/>
            <person name="Howarth C."/>
            <person name="Imamovic A."/>
            <person name="Larimer J."/>
            <person name="McCowan C."/>
            <person name="Murphy C."/>
            <person name="Pearson M."/>
            <person name="Priest M."/>
            <person name="Roberts A."/>
            <person name="Saif S."/>
            <person name="Shea T."/>
            <person name="Sykes S."/>
            <person name="Wortman J."/>
            <person name="Nusbaum C."/>
            <person name="Birren B."/>
        </authorList>
    </citation>
    <scope>NUCLEOTIDE SEQUENCE</scope>
    <source>
        <strain evidence="3">CBS 10118</strain>
    </source>
</reference>
<reference evidence="2" key="1">
    <citation type="submission" date="2013-07" db="EMBL/GenBank/DDBJ databases">
        <title>The Genome Sequence of Cryptococcus bestiolae CBS10118.</title>
        <authorList>
            <consortium name="The Broad Institute Genome Sequencing Platform"/>
            <person name="Cuomo C."/>
            <person name="Litvintseva A."/>
            <person name="Chen Y."/>
            <person name="Heitman J."/>
            <person name="Sun S."/>
            <person name="Springer D."/>
            <person name="Dromer F."/>
            <person name="Young S.K."/>
            <person name="Zeng Q."/>
            <person name="Gargeya S."/>
            <person name="Fitzgerald M."/>
            <person name="Abouelleil A."/>
            <person name="Alvarado L."/>
            <person name="Berlin A.M."/>
            <person name="Chapman S.B."/>
            <person name="Dewar J."/>
            <person name="Goldberg J."/>
            <person name="Griggs A."/>
            <person name="Gujja S."/>
            <person name="Hansen M."/>
            <person name="Howarth C."/>
            <person name="Imamovic A."/>
            <person name="Larimer J."/>
            <person name="McCowan C."/>
            <person name="Murphy C."/>
            <person name="Pearson M."/>
            <person name="Priest M."/>
            <person name="Roberts A."/>
            <person name="Saif S."/>
            <person name="Shea T."/>
            <person name="Sykes S."/>
            <person name="Wortman J."/>
            <person name="Nusbaum C."/>
            <person name="Birren B."/>
        </authorList>
    </citation>
    <scope>NUCLEOTIDE SEQUENCE [LARGE SCALE GENOMIC DNA]</scope>
    <source>
        <strain evidence="2">CBS 10118</strain>
    </source>
</reference>
<feature type="compositionally biased region" description="Low complexity" evidence="1">
    <location>
        <begin position="180"/>
        <end position="190"/>
    </location>
</feature>
<dbReference type="VEuPathDB" id="FungiDB:I302_01486"/>
<feature type="region of interest" description="Disordered" evidence="1">
    <location>
        <begin position="166"/>
        <end position="213"/>
    </location>
</feature>
<evidence type="ECO:0000256" key="1">
    <source>
        <dbReference type="SAM" id="MobiDB-lite"/>
    </source>
</evidence>
<dbReference type="OrthoDB" id="3050836at2759"/>
<name>A0A1B9GG76_9TREE</name>
<proteinExistence type="predicted"/>
<feature type="region of interest" description="Disordered" evidence="1">
    <location>
        <begin position="904"/>
        <end position="933"/>
    </location>
</feature>
<feature type="region of interest" description="Disordered" evidence="1">
    <location>
        <begin position="114"/>
        <end position="134"/>
    </location>
</feature>
<feature type="region of interest" description="Disordered" evidence="1">
    <location>
        <begin position="1"/>
        <end position="55"/>
    </location>
</feature>
<reference evidence="3" key="4">
    <citation type="submission" date="2024-02" db="EMBL/GenBank/DDBJ databases">
        <title>Comparative genomics of Cryptococcus and Kwoniella reveals pathogenesis evolution and contrasting modes of karyotype evolution via chromosome fusion or intercentromeric recombination.</title>
        <authorList>
            <person name="Coelho M.A."/>
            <person name="David-Palma M."/>
            <person name="Shea T."/>
            <person name="Bowers K."/>
            <person name="McGinley-Smith S."/>
            <person name="Mohammad A.W."/>
            <person name="Gnirke A."/>
            <person name="Yurkov A.M."/>
            <person name="Nowrousian M."/>
            <person name="Sun S."/>
            <person name="Cuomo C.A."/>
            <person name="Heitman J."/>
        </authorList>
    </citation>
    <scope>NUCLEOTIDE SEQUENCE</scope>
    <source>
        <strain evidence="3">CBS 10118</strain>
    </source>
</reference>
<dbReference type="EMBL" id="KI894018">
    <property type="protein sequence ID" value="OCF29971.1"/>
    <property type="molecule type" value="Genomic_DNA"/>
</dbReference>
<accession>A0A1B9GG76</accession>
<reference evidence="2" key="3">
    <citation type="submission" date="2014-01" db="EMBL/GenBank/DDBJ databases">
        <title>Evolution of pathogenesis and genome organization in the Tremellales.</title>
        <authorList>
            <person name="Cuomo C."/>
            <person name="Litvintseva A."/>
            <person name="Heitman J."/>
            <person name="Chen Y."/>
            <person name="Sun S."/>
            <person name="Springer D."/>
            <person name="Dromer F."/>
            <person name="Young S."/>
            <person name="Zeng Q."/>
            <person name="Chapman S."/>
            <person name="Gujja S."/>
            <person name="Saif S."/>
            <person name="Birren B."/>
        </authorList>
    </citation>
    <scope>NUCLEOTIDE SEQUENCE</scope>
    <source>
        <strain evidence="2">CBS 10118</strain>
    </source>
</reference>